<dbReference type="Pfam" id="PF08878">
    <property type="entry name" value="HamA"/>
    <property type="match status" value="1"/>
</dbReference>
<dbReference type="EMBL" id="AM286415">
    <property type="protein sequence ID" value="CAL12668.1"/>
    <property type="molecule type" value="Genomic_DNA"/>
</dbReference>
<dbReference type="PATRIC" id="fig|393305.7.peg.2795"/>
<dbReference type="KEGG" id="yen:YE2634"/>
<name>A1JTH2_YERE8</name>
<evidence type="ECO:0000259" key="1">
    <source>
        <dbReference type="Pfam" id="PF08878"/>
    </source>
</evidence>
<dbReference type="AlphaFoldDB" id="A1JTH2"/>
<dbReference type="InterPro" id="IPR043504">
    <property type="entry name" value="Peptidase_S1_PA_chymotrypsin"/>
</dbReference>
<evidence type="ECO:0000313" key="2">
    <source>
        <dbReference type="EMBL" id="CAL12668.1"/>
    </source>
</evidence>
<feature type="domain" description="Anti-bacteriophage protein A/HamA C-terminal" evidence="1">
    <location>
        <begin position="225"/>
        <end position="476"/>
    </location>
</feature>
<dbReference type="OrthoDB" id="785623at2"/>
<dbReference type="Proteomes" id="UP000000642">
    <property type="component" value="Chromosome"/>
</dbReference>
<dbReference type="Pfam" id="PF13365">
    <property type="entry name" value="Trypsin_2"/>
    <property type="match status" value="1"/>
</dbReference>
<dbReference type="InterPro" id="IPR014976">
    <property type="entry name" value="AbpA_HamA_C"/>
</dbReference>
<sequence>MKMDDYPKGKIYIFKSQKDASIRRGTCFSISNRVVLTAKHTVETDGEYSLFLSPDDFMSGVGVKLKLLAGYNNAQADFVLLECVDYEFPSYIQAGVVDLEVDEKIHVFGFPVEKDQIPAAFTSTVSCITGNITTAKHSFEIAQVSTVSNYKGMSGSPVLFNGYVVGMLIVQHGSTTLHVLSISDIYSKLGVSFHHFRLQASVREEIEYMPPEHPDTPFEICIDCNKTVPNVKGIDIGFEYNEWRKSDLIEYTKDWLIDYSLTAQHKKAIGNRPAKQLAEAIKKYPIDNQNALGDLFLHMAIRQNNKTIPVINGVYHINGELLFSCSHIVINGGQIELWLGASSIKDSMDEAILSVIENINNLISVNEIKTRLLVITSEIDEDWPFKEKLRKLADNQLPIENRVDKIILPIFIVNSSEIIKNYSKNDFLLKFREEIDTCRTLLSSGYTNKIVQLIDVRVFLYPVDDIVSLYDDFKKEVSK</sequence>
<protein>
    <recommendedName>
        <fullName evidence="1">Anti-bacteriophage protein A/HamA C-terminal domain-containing protein</fullName>
    </recommendedName>
</protein>
<accession>A1JTH2</accession>
<dbReference type="InterPro" id="IPR009003">
    <property type="entry name" value="Peptidase_S1_PA"/>
</dbReference>
<proteinExistence type="predicted"/>
<dbReference type="SUPFAM" id="SSF50494">
    <property type="entry name" value="Trypsin-like serine proteases"/>
    <property type="match status" value="1"/>
</dbReference>
<evidence type="ECO:0000313" key="3">
    <source>
        <dbReference type="Proteomes" id="UP000000642"/>
    </source>
</evidence>
<dbReference type="Gene3D" id="2.40.10.10">
    <property type="entry name" value="Trypsin-like serine proteases"/>
    <property type="match status" value="2"/>
</dbReference>
<dbReference type="eggNOG" id="ENOG502Z96M">
    <property type="taxonomic scope" value="Bacteria"/>
</dbReference>
<organism evidence="2 3">
    <name type="scientific">Yersinia enterocolitica serotype O:8 / biotype 1B (strain NCTC 13174 / 8081)</name>
    <dbReference type="NCBI Taxonomy" id="393305"/>
    <lineage>
        <taxon>Bacteria</taxon>
        <taxon>Pseudomonadati</taxon>
        <taxon>Pseudomonadota</taxon>
        <taxon>Gammaproteobacteria</taxon>
        <taxon>Enterobacterales</taxon>
        <taxon>Yersiniaceae</taxon>
        <taxon>Yersinia</taxon>
    </lineage>
</organism>
<dbReference type="RefSeq" id="WP_011816647.1">
    <property type="nucleotide sequence ID" value="NC_008800.1"/>
</dbReference>
<reference evidence="2 3" key="1">
    <citation type="journal article" date="2006" name="PLoS Genet.">
        <title>The complete genome sequence and comparative genome analysis of the high pathogenicity Yersinia enterocolitica strain 8081.</title>
        <authorList>
            <person name="Thomson N.R."/>
            <person name="Howard S."/>
            <person name="Wren B.W."/>
            <person name="Holden M.T.G."/>
            <person name="Crossman L."/>
            <person name="Challis G.L."/>
            <person name="Churcher C."/>
            <person name="Mungall K."/>
            <person name="Brooks K."/>
            <person name="Chillingworth T."/>
            <person name="Feltwell T."/>
            <person name="Abdellah Z."/>
            <person name="Hauser H."/>
            <person name="Jagels K."/>
            <person name="Maddison M."/>
            <person name="Moule S."/>
            <person name="Sanders M."/>
            <person name="Whitehead S."/>
            <person name="Quail M.A."/>
            <person name="Dougan G."/>
            <person name="Parkhill J."/>
            <person name="Prentice M.B."/>
        </authorList>
    </citation>
    <scope>NUCLEOTIDE SEQUENCE [LARGE SCALE GENOMIC DNA]</scope>
    <source>
        <strain evidence="3">NCTC 13174 / 8081</strain>
    </source>
</reference>
<gene>
    <name evidence="2" type="ordered locus">YE2634</name>
</gene>
<dbReference type="HOGENOM" id="CLU_569785_0_0_6"/>